<dbReference type="Pfam" id="PF10861">
    <property type="entry name" value="DUF2784"/>
    <property type="match status" value="1"/>
</dbReference>
<keyword evidence="1" id="KW-0472">Membrane</keyword>
<accession>A0A1J5Q971</accession>
<gene>
    <name evidence="2" type="ORF">GALL_380510</name>
</gene>
<feature type="transmembrane region" description="Helical" evidence="1">
    <location>
        <begin position="12"/>
        <end position="37"/>
    </location>
</feature>
<evidence type="ECO:0000256" key="1">
    <source>
        <dbReference type="SAM" id="Phobius"/>
    </source>
</evidence>
<organism evidence="2">
    <name type="scientific">mine drainage metagenome</name>
    <dbReference type="NCBI Taxonomy" id="410659"/>
    <lineage>
        <taxon>unclassified sequences</taxon>
        <taxon>metagenomes</taxon>
        <taxon>ecological metagenomes</taxon>
    </lineage>
</organism>
<keyword evidence="1" id="KW-0812">Transmembrane</keyword>
<name>A0A1J5Q971_9ZZZZ</name>
<feature type="transmembrane region" description="Helical" evidence="1">
    <location>
        <begin position="109"/>
        <end position="130"/>
    </location>
</feature>
<evidence type="ECO:0000313" key="2">
    <source>
        <dbReference type="EMBL" id="OIQ80201.1"/>
    </source>
</evidence>
<evidence type="ECO:0008006" key="3">
    <source>
        <dbReference type="Google" id="ProtNLM"/>
    </source>
</evidence>
<dbReference type="InterPro" id="IPR021218">
    <property type="entry name" value="DUF2784"/>
</dbReference>
<dbReference type="AlphaFoldDB" id="A0A1J5Q971"/>
<keyword evidence="1" id="KW-1133">Transmembrane helix</keyword>
<dbReference type="EMBL" id="MLJW01001094">
    <property type="protein sequence ID" value="OIQ80201.1"/>
    <property type="molecule type" value="Genomic_DNA"/>
</dbReference>
<sequence length="140" mass="15759">MASSLPPSLALHLAQIILGLHLVVIAFNVSGLVLIPLGAWRGWAWVRLLGWRVAHLAALSLVAIQAVWGRACFLTVWQSDLMAAAGRRGYTAPLIQTWVDRLMFWNLPMAFFTALYVLVWLYVLALWHWVPPRRNKPAPP</sequence>
<reference evidence="2" key="1">
    <citation type="submission" date="2016-10" db="EMBL/GenBank/DDBJ databases">
        <title>Sequence of Gallionella enrichment culture.</title>
        <authorList>
            <person name="Poehlein A."/>
            <person name="Muehling M."/>
            <person name="Daniel R."/>
        </authorList>
    </citation>
    <scope>NUCLEOTIDE SEQUENCE</scope>
</reference>
<feature type="transmembrane region" description="Helical" evidence="1">
    <location>
        <begin position="49"/>
        <end position="68"/>
    </location>
</feature>
<comment type="caution">
    <text evidence="2">The sequence shown here is derived from an EMBL/GenBank/DDBJ whole genome shotgun (WGS) entry which is preliminary data.</text>
</comment>
<protein>
    <recommendedName>
        <fullName evidence="3">DUF2784 domain-containing protein</fullName>
    </recommendedName>
</protein>
<proteinExistence type="predicted"/>